<protein>
    <submittedName>
        <fullName evidence="2">Uncharacterized protein</fullName>
    </submittedName>
</protein>
<dbReference type="EMBL" id="AP018248">
    <property type="protein sequence ID" value="BAY98127.1"/>
    <property type="molecule type" value="Genomic_DNA"/>
</dbReference>
<evidence type="ECO:0000256" key="1">
    <source>
        <dbReference type="SAM" id="Phobius"/>
    </source>
</evidence>
<evidence type="ECO:0000313" key="3">
    <source>
        <dbReference type="Proteomes" id="UP000218785"/>
    </source>
</evidence>
<dbReference type="RefSeq" id="WP_096575305.1">
    <property type="nucleotide sequence ID" value="NZ_CAWNJS010000001.1"/>
</dbReference>
<accession>A0A1Z4MXA9</accession>
<keyword evidence="1" id="KW-0812">Transmembrane</keyword>
<keyword evidence="1" id="KW-1133">Transmembrane helix</keyword>
<feature type="transmembrane region" description="Helical" evidence="1">
    <location>
        <begin position="6"/>
        <end position="28"/>
    </location>
</feature>
<keyword evidence="3" id="KW-1185">Reference proteome</keyword>
<name>A0A1Z4MXA9_9CYAN</name>
<feature type="transmembrane region" description="Helical" evidence="1">
    <location>
        <begin position="40"/>
        <end position="62"/>
    </location>
</feature>
<proteinExistence type="predicted"/>
<sequence length="63" mass="7026">MNDSIFVIFLGFGFLWLVMGVVGWIAFLKSEGEEIKFGKWGLLVAIPILIPIIITLIIGALYQ</sequence>
<keyword evidence="1" id="KW-0472">Membrane</keyword>
<dbReference type="Proteomes" id="UP000218785">
    <property type="component" value="Chromosome"/>
</dbReference>
<dbReference type="AlphaFoldDB" id="A0A1Z4MXA9"/>
<organism evidence="2 3">
    <name type="scientific">Tolypothrix tenuis PCC 7101</name>
    <dbReference type="NCBI Taxonomy" id="231146"/>
    <lineage>
        <taxon>Bacteria</taxon>
        <taxon>Bacillati</taxon>
        <taxon>Cyanobacteriota</taxon>
        <taxon>Cyanophyceae</taxon>
        <taxon>Nostocales</taxon>
        <taxon>Tolypothrichaceae</taxon>
        <taxon>Tolypothrix</taxon>
    </lineage>
</organism>
<gene>
    <name evidence="2" type="ORF">NIES37_20750</name>
</gene>
<reference evidence="2 3" key="1">
    <citation type="submission" date="2017-06" db="EMBL/GenBank/DDBJ databases">
        <title>Genome sequencing of cyanobaciteial culture collection at National Institute for Environmental Studies (NIES).</title>
        <authorList>
            <person name="Hirose Y."/>
            <person name="Shimura Y."/>
            <person name="Fujisawa T."/>
            <person name="Nakamura Y."/>
            <person name="Kawachi M."/>
        </authorList>
    </citation>
    <scope>NUCLEOTIDE SEQUENCE [LARGE SCALE GENOMIC DNA]</scope>
    <source>
        <strain evidence="2 3">NIES-37</strain>
    </source>
</reference>
<evidence type="ECO:0000313" key="2">
    <source>
        <dbReference type="EMBL" id="BAY98127.1"/>
    </source>
</evidence>
<dbReference type="KEGG" id="ttq:NIES37_20750"/>